<evidence type="ECO:0000313" key="2">
    <source>
        <dbReference type="Proteomes" id="UP001056120"/>
    </source>
</evidence>
<reference evidence="2" key="1">
    <citation type="journal article" date="2022" name="Mol. Ecol. Resour.">
        <title>The genomes of chicory, endive, great burdock and yacon provide insights into Asteraceae palaeo-polyploidization history and plant inulin production.</title>
        <authorList>
            <person name="Fan W."/>
            <person name="Wang S."/>
            <person name="Wang H."/>
            <person name="Wang A."/>
            <person name="Jiang F."/>
            <person name="Liu H."/>
            <person name="Zhao H."/>
            <person name="Xu D."/>
            <person name="Zhang Y."/>
        </authorList>
    </citation>
    <scope>NUCLEOTIDE SEQUENCE [LARGE SCALE GENOMIC DNA]</scope>
    <source>
        <strain evidence="2">cv. Yunnan</strain>
    </source>
</reference>
<evidence type="ECO:0000313" key="1">
    <source>
        <dbReference type="EMBL" id="KAI3712334.1"/>
    </source>
</evidence>
<dbReference type="Proteomes" id="UP001056120">
    <property type="component" value="Linkage Group LG24"/>
</dbReference>
<reference evidence="1 2" key="2">
    <citation type="journal article" date="2022" name="Mol. Ecol. Resour.">
        <title>The genomes of chicory, endive, great burdock and yacon provide insights into Asteraceae paleo-polyploidization history and plant inulin production.</title>
        <authorList>
            <person name="Fan W."/>
            <person name="Wang S."/>
            <person name="Wang H."/>
            <person name="Wang A."/>
            <person name="Jiang F."/>
            <person name="Liu H."/>
            <person name="Zhao H."/>
            <person name="Xu D."/>
            <person name="Zhang Y."/>
        </authorList>
    </citation>
    <scope>NUCLEOTIDE SEQUENCE [LARGE SCALE GENOMIC DNA]</scope>
    <source>
        <strain evidence="2">cv. Yunnan</strain>
        <tissue evidence="1">Leaves</tissue>
    </source>
</reference>
<protein>
    <submittedName>
        <fullName evidence="1">Uncharacterized protein</fullName>
    </submittedName>
</protein>
<name>A0ACB9AQ19_9ASTR</name>
<gene>
    <name evidence="1" type="ORF">L1987_70886</name>
</gene>
<sequence>MSFPLYWLFSLMVAAGQHMLFSNLFFANLVTPTSNWTWTWTWTEAIVEAARHNVLFLDRLHWLKFLRVKQPVDKVLMLPSMHGSALLQVEHFDFGVDKGSKDRNILTKIAIPHGGLKDFWIPNYILSSESGVKKPSHISASPMLVFVNSRSGGKLGGELLISYKTLLDKIWLPILATRK</sequence>
<keyword evidence="2" id="KW-1185">Reference proteome</keyword>
<dbReference type="EMBL" id="CM042041">
    <property type="protein sequence ID" value="KAI3712334.1"/>
    <property type="molecule type" value="Genomic_DNA"/>
</dbReference>
<organism evidence="1 2">
    <name type="scientific">Smallanthus sonchifolius</name>
    <dbReference type="NCBI Taxonomy" id="185202"/>
    <lineage>
        <taxon>Eukaryota</taxon>
        <taxon>Viridiplantae</taxon>
        <taxon>Streptophyta</taxon>
        <taxon>Embryophyta</taxon>
        <taxon>Tracheophyta</taxon>
        <taxon>Spermatophyta</taxon>
        <taxon>Magnoliopsida</taxon>
        <taxon>eudicotyledons</taxon>
        <taxon>Gunneridae</taxon>
        <taxon>Pentapetalae</taxon>
        <taxon>asterids</taxon>
        <taxon>campanulids</taxon>
        <taxon>Asterales</taxon>
        <taxon>Asteraceae</taxon>
        <taxon>Asteroideae</taxon>
        <taxon>Heliantheae alliance</taxon>
        <taxon>Millerieae</taxon>
        <taxon>Smallanthus</taxon>
    </lineage>
</organism>
<proteinExistence type="predicted"/>
<accession>A0ACB9AQ19</accession>
<comment type="caution">
    <text evidence="1">The sequence shown here is derived from an EMBL/GenBank/DDBJ whole genome shotgun (WGS) entry which is preliminary data.</text>
</comment>